<organism evidence="1 2">
    <name type="scientific">Canavalia gladiata</name>
    <name type="common">Sword bean</name>
    <name type="synonym">Dolichos gladiatus</name>
    <dbReference type="NCBI Taxonomy" id="3824"/>
    <lineage>
        <taxon>Eukaryota</taxon>
        <taxon>Viridiplantae</taxon>
        <taxon>Streptophyta</taxon>
        <taxon>Embryophyta</taxon>
        <taxon>Tracheophyta</taxon>
        <taxon>Spermatophyta</taxon>
        <taxon>Magnoliopsida</taxon>
        <taxon>eudicotyledons</taxon>
        <taxon>Gunneridae</taxon>
        <taxon>Pentapetalae</taxon>
        <taxon>rosids</taxon>
        <taxon>fabids</taxon>
        <taxon>Fabales</taxon>
        <taxon>Fabaceae</taxon>
        <taxon>Papilionoideae</taxon>
        <taxon>50 kb inversion clade</taxon>
        <taxon>NPAAA clade</taxon>
        <taxon>indigoferoid/millettioid clade</taxon>
        <taxon>Phaseoleae</taxon>
        <taxon>Canavalia</taxon>
    </lineage>
</organism>
<comment type="caution">
    <text evidence="1">The sequence shown here is derived from an EMBL/GenBank/DDBJ whole genome shotgun (WGS) entry which is preliminary data.</text>
</comment>
<sequence>MVNWKVFIEEGEELDAREIVKLWRWVQGGSSCRRERWPPPSMVVRRRVAPLIVKTDKRYKATLSKDMAVSRSVMVVVKGHAFRDGFGGEDTNVFIDDEKLRRREKVSPSLLRVIE</sequence>
<evidence type="ECO:0000313" key="2">
    <source>
        <dbReference type="Proteomes" id="UP001367508"/>
    </source>
</evidence>
<protein>
    <submittedName>
        <fullName evidence="1">Uncharacterized protein</fullName>
    </submittedName>
</protein>
<accession>A0AAN9KUD5</accession>
<keyword evidence="2" id="KW-1185">Reference proteome</keyword>
<name>A0AAN9KUD5_CANGL</name>
<dbReference type="AlphaFoldDB" id="A0AAN9KUD5"/>
<dbReference type="Proteomes" id="UP001367508">
    <property type="component" value="Unassembled WGS sequence"/>
</dbReference>
<dbReference type="EMBL" id="JAYMYQ010000006">
    <property type="protein sequence ID" value="KAK7322567.1"/>
    <property type="molecule type" value="Genomic_DNA"/>
</dbReference>
<proteinExistence type="predicted"/>
<evidence type="ECO:0000313" key="1">
    <source>
        <dbReference type="EMBL" id="KAK7322567.1"/>
    </source>
</evidence>
<gene>
    <name evidence="1" type="ORF">VNO77_25953</name>
</gene>
<reference evidence="1 2" key="1">
    <citation type="submission" date="2024-01" db="EMBL/GenBank/DDBJ databases">
        <title>The genomes of 5 underutilized Papilionoideae crops provide insights into root nodulation and disease resistanc.</title>
        <authorList>
            <person name="Jiang F."/>
        </authorList>
    </citation>
    <scope>NUCLEOTIDE SEQUENCE [LARGE SCALE GENOMIC DNA]</scope>
    <source>
        <strain evidence="1">LVBAO_FW01</strain>
        <tissue evidence="1">Leaves</tissue>
    </source>
</reference>